<protein>
    <submittedName>
        <fullName evidence="1">Cellulose synthase operon protein YhjQ</fullName>
    </submittedName>
</protein>
<dbReference type="OrthoDB" id="5288747at2"/>
<dbReference type="InterPro" id="IPR027417">
    <property type="entry name" value="P-loop_NTPase"/>
</dbReference>
<reference evidence="1 2" key="1">
    <citation type="submission" date="2018-07" db="EMBL/GenBank/DDBJ databases">
        <title>Dyella solisilvae sp. nov., isolated from the pine and broad-leaved mixed forest soil.</title>
        <authorList>
            <person name="Gao Z."/>
            <person name="Qiu L."/>
        </authorList>
    </citation>
    <scope>NUCLEOTIDE SEQUENCE [LARGE SCALE GENOMIC DNA]</scope>
    <source>
        <strain evidence="1 2">DHG54</strain>
    </source>
</reference>
<dbReference type="Gene3D" id="3.40.50.300">
    <property type="entry name" value="P-loop containing nucleotide triphosphate hydrolases"/>
    <property type="match status" value="1"/>
</dbReference>
<dbReference type="PANTHER" id="PTHR13696:SF99">
    <property type="entry name" value="COBYRINIC ACID AC-DIAMIDE SYNTHASE"/>
    <property type="match status" value="1"/>
</dbReference>
<keyword evidence="2" id="KW-1185">Reference proteome</keyword>
<dbReference type="PANTHER" id="PTHR13696">
    <property type="entry name" value="P-LOOP CONTAINING NUCLEOSIDE TRIPHOSPHATE HYDROLASE"/>
    <property type="match status" value="1"/>
</dbReference>
<proteinExistence type="predicted"/>
<evidence type="ECO:0000313" key="1">
    <source>
        <dbReference type="EMBL" id="RDI99560.1"/>
    </source>
</evidence>
<dbReference type="Proteomes" id="UP000254711">
    <property type="component" value="Unassembled WGS sequence"/>
</dbReference>
<organism evidence="1 2">
    <name type="scientific">Dyella solisilvae</name>
    <dbReference type="NCBI Taxonomy" id="1920168"/>
    <lineage>
        <taxon>Bacteria</taxon>
        <taxon>Pseudomonadati</taxon>
        <taxon>Pseudomonadota</taxon>
        <taxon>Gammaproteobacteria</taxon>
        <taxon>Lysobacterales</taxon>
        <taxon>Rhodanobacteraceae</taxon>
        <taxon>Dyella</taxon>
    </lineage>
</organism>
<dbReference type="InterPro" id="IPR050678">
    <property type="entry name" value="DNA_Partitioning_ATPase"/>
</dbReference>
<dbReference type="RefSeq" id="WP_114823302.1">
    <property type="nucleotide sequence ID" value="NZ_QQSY01000001.1"/>
</dbReference>
<dbReference type="NCBIfam" id="TIGR03371">
    <property type="entry name" value="cellulose_yhjQ"/>
    <property type="match status" value="1"/>
</dbReference>
<dbReference type="InterPro" id="IPR017746">
    <property type="entry name" value="Cellulose_synthase_operon_BcsQ"/>
</dbReference>
<dbReference type="SUPFAM" id="SSF52540">
    <property type="entry name" value="P-loop containing nucleoside triphosphate hydrolases"/>
    <property type="match status" value="1"/>
</dbReference>
<dbReference type="Pfam" id="PF06564">
    <property type="entry name" value="CBP_BcsQ"/>
    <property type="match status" value="1"/>
</dbReference>
<name>A0A370KBV0_9GAMM</name>
<evidence type="ECO:0000313" key="2">
    <source>
        <dbReference type="Proteomes" id="UP000254711"/>
    </source>
</evidence>
<dbReference type="EMBL" id="QQSY01000001">
    <property type="protein sequence ID" value="RDI99560.1"/>
    <property type="molecule type" value="Genomic_DNA"/>
</dbReference>
<sequence length="267" mass="27523">MKTIAILSSVGGAGRTMLTAALAGLLAVRKHPVLAVECDPANVLGLYGGASDPPRRGLASYVTAEGDGGDAALEGEDGVLWLPWGGAGDDGRGPDAAQAAAIDSILHGQRFWLRDLLSRVDLPANGVVLVDTAAWPSIHASQAIDAAHLVLVVVPPQPLACATLPRLRAELAARNKATLYVANAVSPALQLHTDILVLLRNLLGATLSPYRIHADAGVPEALARNENFCVSAPHSQAAHDMQGLASWLSSWATSEARRTVAAAGGAS</sequence>
<accession>A0A370KBV0</accession>
<gene>
    <name evidence="1" type="primary">yhjQ</name>
    <name evidence="1" type="ORF">DVT68_01530</name>
</gene>
<dbReference type="AlphaFoldDB" id="A0A370KBV0"/>
<comment type="caution">
    <text evidence="1">The sequence shown here is derived from an EMBL/GenBank/DDBJ whole genome shotgun (WGS) entry which is preliminary data.</text>
</comment>